<name>A0ABP1HLR2_9EUKA</name>
<sequence>MINIILAVFHGITTEIDTQIEIEDCYSELSRVVLKEDQAQICVQLISAGNSSCKKLPKGVKVTVELDNLSGFYTPTGYFSDFNYSSTTELCVSCSNQACIDNFFYQSKTASAVIESYGYKAPISIGVVVREQQDLVNCIKQSYIKVFSAKIELVAEINDYCWQILTANSYQLLNNTITLRFDGFSIEQIYTPSSVDLVYTVVGQSFVFTVNEPDAYTIFDMYDFIELEMKIAIKQSLTVSYLLTSSNKLEIDGLPPGFSQLRLRINPNSMQMAGVPSDVGILYGQMAAGQHFDAFHIKLQIQFGEDAYFFESSDQQTYQNGQTQSFSCSTDKCKTNMLYIYNNIDKITSASTVTTIKSAGVILYMVTETVTSIYEGCYKGFHLNYNAIYIWFDLLINSASTTCQISSNQTYQLTLASKNSTLVNITELTQVLNSTLDLINISFVMTKDILAMIQKSTSTFLFIAQNQVTIDYLTLLKVVNADIDSFYNQQLIILGVTMGASILVAIAAYLVKLYVKRPVKKTQLKLKDFDEID</sequence>
<evidence type="ECO:0008006" key="4">
    <source>
        <dbReference type="Google" id="ProtNLM"/>
    </source>
</evidence>
<protein>
    <recommendedName>
        <fullName evidence="4">Transmembrane protein</fullName>
    </recommendedName>
</protein>
<evidence type="ECO:0000256" key="1">
    <source>
        <dbReference type="SAM" id="Phobius"/>
    </source>
</evidence>
<gene>
    <name evidence="2" type="ORF">HINF_LOCUS13389</name>
</gene>
<proteinExistence type="predicted"/>
<evidence type="ECO:0000313" key="3">
    <source>
        <dbReference type="Proteomes" id="UP001642409"/>
    </source>
</evidence>
<keyword evidence="3" id="KW-1185">Reference proteome</keyword>
<organism evidence="2 3">
    <name type="scientific">Hexamita inflata</name>
    <dbReference type="NCBI Taxonomy" id="28002"/>
    <lineage>
        <taxon>Eukaryota</taxon>
        <taxon>Metamonada</taxon>
        <taxon>Diplomonadida</taxon>
        <taxon>Hexamitidae</taxon>
        <taxon>Hexamitinae</taxon>
        <taxon>Hexamita</taxon>
    </lineage>
</organism>
<accession>A0ABP1HLR2</accession>
<evidence type="ECO:0000313" key="2">
    <source>
        <dbReference type="EMBL" id="CAL5994106.1"/>
    </source>
</evidence>
<keyword evidence="1" id="KW-0472">Membrane</keyword>
<feature type="transmembrane region" description="Helical" evidence="1">
    <location>
        <begin position="491"/>
        <end position="515"/>
    </location>
</feature>
<keyword evidence="1" id="KW-0812">Transmembrane</keyword>
<dbReference type="Proteomes" id="UP001642409">
    <property type="component" value="Unassembled WGS sequence"/>
</dbReference>
<comment type="caution">
    <text evidence="2">The sequence shown here is derived from an EMBL/GenBank/DDBJ whole genome shotgun (WGS) entry which is preliminary data.</text>
</comment>
<keyword evidence="1" id="KW-1133">Transmembrane helix</keyword>
<reference evidence="2 3" key="1">
    <citation type="submission" date="2024-07" db="EMBL/GenBank/DDBJ databases">
        <authorList>
            <person name="Akdeniz Z."/>
        </authorList>
    </citation>
    <scope>NUCLEOTIDE SEQUENCE [LARGE SCALE GENOMIC DNA]</scope>
</reference>
<dbReference type="EMBL" id="CAXDID020000031">
    <property type="protein sequence ID" value="CAL5994106.1"/>
    <property type="molecule type" value="Genomic_DNA"/>
</dbReference>